<dbReference type="Pfam" id="PF08277">
    <property type="entry name" value="PAN_3"/>
    <property type="match status" value="1"/>
</dbReference>
<proteinExistence type="predicted"/>
<dbReference type="PANTHER" id="PTHR47629:SF6">
    <property type="entry name" value="CW DOMAIN-CONTAINING PROTEIN-RELATED"/>
    <property type="match status" value="1"/>
</dbReference>
<accession>A0A1I7UV83</accession>
<feature type="domain" description="PAN-3" evidence="1">
    <location>
        <begin position="1"/>
        <end position="119"/>
    </location>
</feature>
<dbReference type="InterPro" id="IPR006583">
    <property type="entry name" value="PAN-3_domain"/>
</dbReference>
<evidence type="ECO:0000259" key="1">
    <source>
        <dbReference type="SMART" id="SM00605"/>
    </source>
</evidence>
<keyword evidence="2" id="KW-1185">Reference proteome</keyword>
<evidence type="ECO:0000313" key="2">
    <source>
        <dbReference type="Proteomes" id="UP000095282"/>
    </source>
</evidence>
<sequence>MMLIHGEPIGSVQSFQQFDTSWEQCYSICYNMDNCLIAYYYQSQCELYQFGNFSIQQLSSSPIEKLMGIKKNLPEDECPTGLLSSNDIWISDEMGHELSLINSSSSTFTFIYSTWKCDNETGIFRRDTVFVCIGVRPFPSNATCQDYDAAVSLCETQRNAIVPIVASSNLIWIDGRYDTFIDETHNGFNDSLFCHATQTMCGYIGHSECSNISYSYCDKTYDGTCWRGVACRKEVFMVN</sequence>
<dbReference type="Proteomes" id="UP000095282">
    <property type="component" value="Unplaced"/>
</dbReference>
<dbReference type="eggNOG" id="ENOG502TIPK">
    <property type="taxonomic scope" value="Eukaryota"/>
</dbReference>
<organism evidence="2 3">
    <name type="scientific">Caenorhabditis tropicalis</name>
    <dbReference type="NCBI Taxonomy" id="1561998"/>
    <lineage>
        <taxon>Eukaryota</taxon>
        <taxon>Metazoa</taxon>
        <taxon>Ecdysozoa</taxon>
        <taxon>Nematoda</taxon>
        <taxon>Chromadorea</taxon>
        <taxon>Rhabditida</taxon>
        <taxon>Rhabditina</taxon>
        <taxon>Rhabditomorpha</taxon>
        <taxon>Rhabditoidea</taxon>
        <taxon>Rhabditidae</taxon>
        <taxon>Peloderinae</taxon>
        <taxon>Caenorhabditis</taxon>
    </lineage>
</organism>
<dbReference type="AlphaFoldDB" id="A0A1I7UV83"/>
<name>A0A1I7UV83_9PELO</name>
<dbReference type="WBParaSite" id="Csp11.Scaffold630.g19680.t1">
    <property type="protein sequence ID" value="Csp11.Scaffold630.g19680.t1"/>
    <property type="gene ID" value="Csp11.Scaffold630.g19680"/>
</dbReference>
<reference evidence="3" key="1">
    <citation type="submission" date="2016-11" db="UniProtKB">
        <authorList>
            <consortium name="WormBaseParasite"/>
        </authorList>
    </citation>
    <scope>IDENTIFICATION</scope>
</reference>
<protein>
    <submittedName>
        <fullName evidence="3">CW domain-containing protein</fullName>
    </submittedName>
</protein>
<evidence type="ECO:0000313" key="3">
    <source>
        <dbReference type="WBParaSite" id="Csp11.Scaffold630.g19680.t1"/>
    </source>
</evidence>
<dbReference type="PANTHER" id="PTHR47629">
    <property type="entry name" value="C-TYPE LECTIN-RELATED"/>
    <property type="match status" value="1"/>
</dbReference>
<dbReference type="SMART" id="SM00605">
    <property type="entry name" value="CW"/>
    <property type="match status" value="1"/>
</dbReference>